<evidence type="ECO:0000256" key="10">
    <source>
        <dbReference type="ARBA" id="ARBA00038489"/>
    </source>
</evidence>
<dbReference type="Pfam" id="PF00578">
    <property type="entry name" value="AhpC-TSA"/>
    <property type="match status" value="1"/>
</dbReference>
<dbReference type="PIRSF" id="PIRSF000239">
    <property type="entry name" value="AHPC"/>
    <property type="match status" value="1"/>
</dbReference>
<dbReference type="PANTHER" id="PTHR42801">
    <property type="entry name" value="THIOREDOXIN-DEPENDENT PEROXIDE REDUCTASE"/>
    <property type="match status" value="1"/>
</dbReference>
<feature type="active site" description="Cysteine sulfenic acid (-SOH) intermediate; for peroxidase activity" evidence="15">
    <location>
        <position position="46"/>
    </location>
</feature>
<dbReference type="PANTHER" id="PTHR42801:SF4">
    <property type="entry name" value="AHPC_TSA FAMILY PROTEIN"/>
    <property type="match status" value="1"/>
</dbReference>
<dbReference type="EMBL" id="AACSIE010000004">
    <property type="protein sequence ID" value="EAL9204492.1"/>
    <property type="molecule type" value="Genomic_DNA"/>
</dbReference>
<reference evidence="24 26" key="1">
    <citation type="submission" date="2018-05" db="EMBL/GenBank/DDBJ databases">
        <authorList>
            <consortium name="NARMS: The National Antimicrobial Resistance Monitoring System"/>
        </authorList>
    </citation>
    <scope>NUCLEOTIDE SEQUENCE [LARGE SCALE GENOMIC DNA]</scope>
    <source>
        <strain evidence="21 25">CVM N17C171</strain>
        <strain evidence="20 22">CVM N17C548</strain>
        <strain evidence="17 26">FSIS1609200</strain>
        <strain evidence="19 24">FSIS1711007</strain>
    </source>
</reference>
<evidence type="ECO:0000313" key="17">
    <source>
        <dbReference type="EMBL" id="EAJ1076073.1"/>
    </source>
</evidence>
<dbReference type="CDD" id="cd03017">
    <property type="entry name" value="PRX_BCP"/>
    <property type="match status" value="1"/>
</dbReference>
<dbReference type="eggNOG" id="COG1225">
    <property type="taxonomic scope" value="Bacteria"/>
</dbReference>
<dbReference type="KEGG" id="ccoo:ATE51_03702"/>
<dbReference type="InterPro" id="IPR013766">
    <property type="entry name" value="Thioredoxin_domain"/>
</dbReference>
<keyword evidence="7" id="KW-1015">Disulfide bond</keyword>
<evidence type="ECO:0000256" key="11">
    <source>
        <dbReference type="ARBA" id="ARBA00042639"/>
    </source>
</evidence>
<dbReference type="STRING" id="195.ATE51_03702"/>
<evidence type="ECO:0000256" key="4">
    <source>
        <dbReference type="ARBA" id="ARBA00022559"/>
    </source>
</evidence>
<dbReference type="InterPro" id="IPR024706">
    <property type="entry name" value="Peroxiredoxin_AhpC-typ"/>
</dbReference>
<dbReference type="Proteomes" id="UP000411403">
    <property type="component" value="Unassembled WGS sequence"/>
</dbReference>
<keyword evidence="4 18" id="KW-0575">Peroxidase</keyword>
<evidence type="ECO:0000259" key="16">
    <source>
        <dbReference type="PROSITE" id="PS51352"/>
    </source>
</evidence>
<dbReference type="GO" id="GO:0045454">
    <property type="term" value="P:cell redox homeostasis"/>
    <property type="evidence" value="ECO:0007669"/>
    <property type="project" value="TreeGrafter"/>
</dbReference>
<evidence type="ECO:0000256" key="2">
    <source>
        <dbReference type="ARBA" id="ARBA00011245"/>
    </source>
</evidence>
<dbReference type="FunFam" id="3.40.30.10:FF:000007">
    <property type="entry name" value="Thioredoxin-dependent thiol peroxidase"/>
    <property type="match status" value="1"/>
</dbReference>
<dbReference type="InterPro" id="IPR050924">
    <property type="entry name" value="Peroxiredoxin_BCP/PrxQ"/>
</dbReference>
<dbReference type="OrthoDB" id="9812811at2"/>
<dbReference type="EMBL" id="AACGUZ010000002">
    <property type="protein sequence ID" value="EAK5103057.1"/>
    <property type="molecule type" value="Genomic_DNA"/>
</dbReference>
<dbReference type="Proteomes" id="UP000361993">
    <property type="component" value="Unassembled WGS sequence"/>
</dbReference>
<evidence type="ECO:0000313" key="24">
    <source>
        <dbReference type="Proteomes" id="UP000409545"/>
    </source>
</evidence>
<accession>A0A0Q2I5W5</accession>
<evidence type="ECO:0000256" key="12">
    <source>
        <dbReference type="ARBA" id="ARBA00049091"/>
    </source>
</evidence>
<keyword evidence="6 18" id="KW-0560">Oxidoreductase</keyword>
<dbReference type="PROSITE" id="PS51352">
    <property type="entry name" value="THIOREDOXIN_2"/>
    <property type="match status" value="1"/>
</dbReference>
<gene>
    <name evidence="19" type="ORF">B9Q54_02025</name>
    <name evidence="17" type="ORF">BU953_00285</name>
    <name evidence="18" type="ORF">CJD00_01510</name>
    <name evidence="20" type="ORF">DSX26_04425</name>
    <name evidence="21" type="ORF">DYU70_04885</name>
</gene>
<evidence type="ECO:0000256" key="7">
    <source>
        <dbReference type="ARBA" id="ARBA00023157"/>
    </source>
</evidence>
<dbReference type="EMBL" id="AACDUL010000002">
    <property type="protein sequence ID" value="EAK1508961.1"/>
    <property type="molecule type" value="Genomic_DNA"/>
</dbReference>
<dbReference type="EMBL" id="AABUYW010000001">
    <property type="protein sequence ID" value="EAJ1076073.1"/>
    <property type="molecule type" value="Genomic_DNA"/>
</dbReference>
<evidence type="ECO:0000256" key="14">
    <source>
        <dbReference type="ARBA" id="ARBA00078138"/>
    </source>
</evidence>
<proteinExistence type="inferred from homology"/>
<dbReference type="EMBL" id="AACQHW010000004">
    <property type="protein sequence ID" value="EAL6850711.1"/>
    <property type="molecule type" value="Genomic_DNA"/>
</dbReference>
<dbReference type="Proteomes" id="UP000352088">
    <property type="component" value="Unassembled WGS sequence"/>
</dbReference>
<comment type="caution">
    <text evidence="18">The sequence shown here is derived from an EMBL/GenBank/DDBJ whole genome shotgun (WGS) entry which is preliminary data.</text>
</comment>
<evidence type="ECO:0000256" key="3">
    <source>
        <dbReference type="ARBA" id="ARBA00013017"/>
    </source>
</evidence>
<comment type="subunit">
    <text evidence="2">Monomer.</text>
</comment>
<dbReference type="InterPro" id="IPR036249">
    <property type="entry name" value="Thioredoxin-like_sf"/>
</dbReference>
<evidence type="ECO:0000256" key="6">
    <source>
        <dbReference type="ARBA" id="ARBA00023002"/>
    </source>
</evidence>
<dbReference type="NCBIfam" id="NF006960">
    <property type="entry name" value="PRK09437.1"/>
    <property type="match status" value="1"/>
</dbReference>
<dbReference type="Proteomes" id="UP000557830">
    <property type="component" value="Unassembled WGS sequence"/>
</dbReference>
<protein>
    <recommendedName>
        <fullName evidence="13">Putative peroxiredoxin bcp</fullName>
        <ecNumber evidence="3">1.11.1.24</ecNumber>
    </recommendedName>
    <alternativeName>
        <fullName evidence="14">Bacterioferritin comigratory protein homolog</fullName>
    </alternativeName>
    <alternativeName>
        <fullName evidence="9">Thioredoxin peroxidase</fullName>
    </alternativeName>
    <alternativeName>
        <fullName evidence="11">Thioredoxin-dependent peroxiredoxin Bcp</fullName>
    </alternativeName>
</protein>
<evidence type="ECO:0000313" key="20">
    <source>
        <dbReference type="EMBL" id="EAL6850711.1"/>
    </source>
</evidence>
<organism evidence="18 23">
    <name type="scientific">Campylobacter coli</name>
    <dbReference type="NCBI Taxonomy" id="195"/>
    <lineage>
        <taxon>Bacteria</taxon>
        <taxon>Pseudomonadati</taxon>
        <taxon>Campylobacterota</taxon>
        <taxon>Epsilonproteobacteria</taxon>
        <taxon>Campylobacterales</taxon>
        <taxon>Campylobacteraceae</taxon>
        <taxon>Campylobacter</taxon>
    </lineage>
</organism>
<evidence type="ECO:0000313" key="26">
    <source>
        <dbReference type="Proteomes" id="UP000557830"/>
    </source>
</evidence>
<dbReference type="EC" id="1.11.1.24" evidence="3"/>
<evidence type="ECO:0000313" key="21">
    <source>
        <dbReference type="EMBL" id="EAL9204492.1"/>
    </source>
</evidence>
<feature type="domain" description="Thioredoxin" evidence="16">
    <location>
        <begin position="4"/>
        <end position="152"/>
    </location>
</feature>
<evidence type="ECO:0000313" key="22">
    <source>
        <dbReference type="Proteomes" id="UP000352088"/>
    </source>
</evidence>
<dbReference type="AlphaFoldDB" id="A0A0Q2I5W5"/>
<dbReference type="GO" id="GO:0005737">
    <property type="term" value="C:cytoplasm"/>
    <property type="evidence" value="ECO:0007669"/>
    <property type="project" value="TreeGrafter"/>
</dbReference>
<keyword evidence="8" id="KW-0676">Redox-active center</keyword>
<dbReference type="GO" id="GO:0034599">
    <property type="term" value="P:cellular response to oxidative stress"/>
    <property type="evidence" value="ECO:0007669"/>
    <property type="project" value="TreeGrafter"/>
</dbReference>
<dbReference type="GO" id="GO:0008379">
    <property type="term" value="F:thioredoxin peroxidase activity"/>
    <property type="evidence" value="ECO:0007669"/>
    <property type="project" value="TreeGrafter"/>
</dbReference>
<evidence type="ECO:0000256" key="1">
    <source>
        <dbReference type="ARBA" id="ARBA00003330"/>
    </source>
</evidence>
<sequence>MSVLKVGDEAPQFELLNQDGVKIALKDFIGKKVILYFYPKDNTPGCTTEACDFSANYDKFCDKNAVIIGVSPDGVTSHDKFIAKFNLKHILLSDSEKEVAKAYGAWGLKKNYGKEYEGIIRSTFVIDEAGKIAQIYSNVRVKDHALKVLESL</sequence>
<evidence type="ECO:0000256" key="9">
    <source>
        <dbReference type="ARBA" id="ARBA00032824"/>
    </source>
</evidence>
<reference evidence="18 23" key="2">
    <citation type="submission" date="2018-05" db="EMBL/GenBank/DDBJ databases">
        <authorList>
            <consortium name="GenomeTrakr network: Whole genome sequencing for foodborne pathogen traceback"/>
        </authorList>
    </citation>
    <scope>NUCLEOTIDE SEQUENCE [LARGE SCALE GENOMIC DNA]</scope>
    <source>
        <strain evidence="18 23">NC_C6016</strain>
    </source>
</reference>
<dbReference type="SUPFAM" id="SSF52833">
    <property type="entry name" value="Thioredoxin-like"/>
    <property type="match status" value="1"/>
</dbReference>
<dbReference type="GeneID" id="66544742"/>
<evidence type="ECO:0000313" key="25">
    <source>
        <dbReference type="Proteomes" id="UP000411403"/>
    </source>
</evidence>
<name>A0A0Q2I5W5_CAMCO</name>
<evidence type="ECO:0000256" key="5">
    <source>
        <dbReference type="ARBA" id="ARBA00022862"/>
    </source>
</evidence>
<comment type="function">
    <text evidence="1">Thiol-specific peroxidase that catalyzes the reduction of hydrogen peroxide and organic hydroperoxides to water and alcohols, respectively. Plays a role in cell protection against oxidative stress by detoxifying peroxides and as sensor of hydrogen peroxide-mediated signaling events.</text>
</comment>
<comment type="catalytic activity">
    <reaction evidence="12">
        <text>a hydroperoxide + [thioredoxin]-dithiol = an alcohol + [thioredoxin]-disulfide + H2O</text>
        <dbReference type="Rhea" id="RHEA:62620"/>
        <dbReference type="Rhea" id="RHEA-COMP:10698"/>
        <dbReference type="Rhea" id="RHEA-COMP:10700"/>
        <dbReference type="ChEBI" id="CHEBI:15377"/>
        <dbReference type="ChEBI" id="CHEBI:29950"/>
        <dbReference type="ChEBI" id="CHEBI:30879"/>
        <dbReference type="ChEBI" id="CHEBI:35924"/>
        <dbReference type="ChEBI" id="CHEBI:50058"/>
        <dbReference type="EC" id="1.11.1.24"/>
    </reaction>
</comment>
<dbReference type="Gene3D" id="3.40.30.10">
    <property type="entry name" value="Glutaredoxin"/>
    <property type="match status" value="1"/>
</dbReference>
<evidence type="ECO:0000256" key="15">
    <source>
        <dbReference type="PIRSR" id="PIRSR000239-1"/>
    </source>
</evidence>
<dbReference type="KEGG" id="ccof:VC76_01375"/>
<evidence type="ECO:0000313" key="18">
    <source>
        <dbReference type="EMBL" id="EAK1508961.1"/>
    </source>
</evidence>
<evidence type="ECO:0000313" key="23">
    <source>
        <dbReference type="Proteomes" id="UP000361993"/>
    </source>
</evidence>
<dbReference type="Proteomes" id="UP000409545">
    <property type="component" value="Unassembled WGS sequence"/>
</dbReference>
<evidence type="ECO:0000256" key="8">
    <source>
        <dbReference type="ARBA" id="ARBA00023284"/>
    </source>
</evidence>
<dbReference type="InterPro" id="IPR000866">
    <property type="entry name" value="AhpC/TSA"/>
</dbReference>
<keyword evidence="5" id="KW-0049">Antioxidant</keyword>
<evidence type="ECO:0000313" key="19">
    <source>
        <dbReference type="EMBL" id="EAK5103057.1"/>
    </source>
</evidence>
<dbReference type="RefSeq" id="WP_002778035.1">
    <property type="nucleotide sequence ID" value="NZ_AANHVQ020000005.1"/>
</dbReference>
<evidence type="ECO:0000256" key="13">
    <source>
        <dbReference type="ARBA" id="ARBA00072587"/>
    </source>
</evidence>
<comment type="similarity">
    <text evidence="10">Belongs to the peroxiredoxin family. BCP/PrxQ subfamily.</text>
</comment>